<dbReference type="RefSeq" id="WP_166145012.1">
    <property type="nucleotide sequence ID" value="NZ_JAAOIW010000001.1"/>
</dbReference>
<dbReference type="EMBL" id="JAAOIW010000001">
    <property type="protein sequence ID" value="NHN28464.1"/>
    <property type="molecule type" value="Genomic_DNA"/>
</dbReference>
<name>A0ABX0J3A8_9BACL</name>
<dbReference type="Proteomes" id="UP001165962">
    <property type="component" value="Unassembled WGS sequence"/>
</dbReference>
<comment type="caution">
    <text evidence="1">The sequence shown here is derived from an EMBL/GenBank/DDBJ whole genome shotgun (WGS) entry which is preliminary data.</text>
</comment>
<proteinExistence type="predicted"/>
<keyword evidence="2" id="KW-1185">Reference proteome</keyword>
<accession>A0ABX0J3A8</accession>
<protein>
    <submittedName>
        <fullName evidence="1">Uncharacterized protein</fullName>
    </submittedName>
</protein>
<organism evidence="1 2">
    <name type="scientific">Paenibacillus agricola</name>
    <dbReference type="NCBI Taxonomy" id="2716264"/>
    <lineage>
        <taxon>Bacteria</taxon>
        <taxon>Bacillati</taxon>
        <taxon>Bacillota</taxon>
        <taxon>Bacilli</taxon>
        <taxon>Bacillales</taxon>
        <taxon>Paenibacillaceae</taxon>
        <taxon>Paenibacillus</taxon>
    </lineage>
</organism>
<reference evidence="1" key="1">
    <citation type="submission" date="2020-03" db="EMBL/GenBank/DDBJ databases">
        <title>Draft sequencing of Paenibacilllus sp. S3N08.</title>
        <authorList>
            <person name="Kim D.-U."/>
        </authorList>
    </citation>
    <scope>NUCLEOTIDE SEQUENCE</scope>
    <source>
        <strain evidence="1">S3N08</strain>
    </source>
</reference>
<gene>
    <name evidence="1" type="ORF">G9U52_01305</name>
</gene>
<evidence type="ECO:0000313" key="2">
    <source>
        <dbReference type="Proteomes" id="UP001165962"/>
    </source>
</evidence>
<sequence>MLPSGLPWIVCRAALFSGRFRPYGTRLTWVLGLWSSCVVLGALSSLRDTLDLGAGIVERVFGRQTV</sequence>
<evidence type="ECO:0000313" key="1">
    <source>
        <dbReference type="EMBL" id="NHN28464.1"/>
    </source>
</evidence>